<evidence type="ECO:0000313" key="1">
    <source>
        <dbReference type="EMBL" id="CAB4559746.1"/>
    </source>
</evidence>
<accession>A0A6J6D8Y6</accession>
<gene>
    <name evidence="1" type="ORF">UFOPK1581_00718</name>
</gene>
<sequence length="114" mass="11922">MRASSSRGSVTAELVLTLPAVLLIMTIAIAAMSLQSTKLQLINVAALVANAVARGEPAELIDQLVATAGQHVQFELEELEDSVCVKLSVAEPIAGIEIGVLELVEKQCARVSGQ</sequence>
<protein>
    <submittedName>
        <fullName evidence="1">Unannotated protein</fullName>
    </submittedName>
</protein>
<reference evidence="1" key="1">
    <citation type="submission" date="2020-05" db="EMBL/GenBank/DDBJ databases">
        <authorList>
            <person name="Chiriac C."/>
            <person name="Salcher M."/>
            <person name="Ghai R."/>
            <person name="Kavagutti S V."/>
        </authorList>
    </citation>
    <scope>NUCLEOTIDE SEQUENCE</scope>
</reference>
<organism evidence="1">
    <name type="scientific">freshwater metagenome</name>
    <dbReference type="NCBI Taxonomy" id="449393"/>
    <lineage>
        <taxon>unclassified sequences</taxon>
        <taxon>metagenomes</taxon>
        <taxon>ecological metagenomes</taxon>
    </lineage>
</organism>
<proteinExistence type="predicted"/>
<dbReference type="AlphaFoldDB" id="A0A6J6D8Y6"/>
<name>A0A6J6D8Y6_9ZZZZ</name>
<dbReference type="EMBL" id="CAEZTB010000124">
    <property type="protein sequence ID" value="CAB4559746.1"/>
    <property type="molecule type" value="Genomic_DNA"/>
</dbReference>